<proteinExistence type="predicted"/>
<evidence type="ECO:0000313" key="5">
    <source>
        <dbReference type="Proteomes" id="UP000321891"/>
    </source>
</evidence>
<evidence type="ECO:0000313" key="4">
    <source>
        <dbReference type="Proteomes" id="UP000032671"/>
    </source>
</evidence>
<dbReference type="GO" id="GO:0003677">
    <property type="term" value="F:DNA binding"/>
    <property type="evidence" value="ECO:0007669"/>
    <property type="project" value="InterPro"/>
</dbReference>
<dbReference type="EMBL" id="BJVU01000016">
    <property type="protein sequence ID" value="GEL59907.1"/>
    <property type="molecule type" value="Genomic_DNA"/>
</dbReference>
<evidence type="ECO:0000313" key="2">
    <source>
        <dbReference type="EMBL" id="GAN61598.1"/>
    </source>
</evidence>
<reference evidence="3 5" key="2">
    <citation type="submission" date="2019-07" db="EMBL/GenBank/DDBJ databases">
        <title>Whole genome shotgun sequence of Acetobacter cibinongensis NBRC 16605.</title>
        <authorList>
            <person name="Hosoyama A."/>
            <person name="Uohara A."/>
            <person name="Ohji S."/>
            <person name="Ichikawa N."/>
        </authorList>
    </citation>
    <scope>NUCLEOTIDE SEQUENCE [LARGE SCALE GENOMIC DNA]</scope>
    <source>
        <strain evidence="3 5">NBRC 16605</strain>
    </source>
</reference>
<accession>A0A0D6N7R0</accession>
<dbReference type="Pfam" id="PF02498">
    <property type="entry name" value="Bro-N"/>
    <property type="match status" value="1"/>
</dbReference>
<sequence length="248" mass="27503">MTENLIPFSFEGTEVRVLDRDGIPHWILSDVCKVLEIANAPHAANRLDDDEKATIVNSDSHAGSGAQSYTIINESGLWSLVLTSRKPAAKRFKKWITSEVIPSIRQTGGYMAATPEETPEELALRAMTILQATVERQKLQLAEVLPKVEALEKITGAEGSYAPTDAAKTLGIRPTVLFKYLRGEARWLYRRPGMSEDIAYQEKLQRGLMEHKITIVQRSDGSEKTITRARITPKGLCALAQIFNEPAA</sequence>
<gene>
    <name evidence="2" type="ORF">Abci_046_031</name>
    <name evidence="3" type="ORF">ACI01nite_25090</name>
</gene>
<accession>A0A6N3STG0</accession>
<dbReference type="InterPro" id="IPR005039">
    <property type="entry name" value="Ant_C"/>
</dbReference>
<dbReference type="Proteomes" id="UP000321891">
    <property type="component" value="Unassembled WGS sequence"/>
</dbReference>
<evidence type="ECO:0000259" key="1">
    <source>
        <dbReference type="PROSITE" id="PS51750"/>
    </source>
</evidence>
<protein>
    <submittedName>
        <fullName evidence="2">Phage associated-antirepressor BRO</fullName>
    </submittedName>
</protein>
<organism evidence="2 4">
    <name type="scientific">Acetobacter cibinongensis</name>
    <dbReference type="NCBI Taxonomy" id="146475"/>
    <lineage>
        <taxon>Bacteria</taxon>
        <taxon>Pseudomonadati</taxon>
        <taxon>Pseudomonadota</taxon>
        <taxon>Alphaproteobacteria</taxon>
        <taxon>Acetobacterales</taxon>
        <taxon>Acetobacteraceae</taxon>
        <taxon>Acetobacter</taxon>
    </lineage>
</organism>
<comment type="caution">
    <text evidence="2">The sequence shown here is derived from an EMBL/GenBank/DDBJ whole genome shotgun (WGS) entry which is preliminary data.</text>
</comment>
<keyword evidence="5" id="KW-1185">Reference proteome</keyword>
<dbReference type="SMART" id="SM01040">
    <property type="entry name" value="Bro-N"/>
    <property type="match status" value="1"/>
</dbReference>
<dbReference type="InterPro" id="IPR003497">
    <property type="entry name" value="BRO_N_domain"/>
</dbReference>
<dbReference type="Pfam" id="PF03374">
    <property type="entry name" value="ANT"/>
    <property type="match status" value="1"/>
</dbReference>
<dbReference type="EMBL" id="BAMV01000044">
    <property type="protein sequence ID" value="GAN61598.1"/>
    <property type="molecule type" value="Genomic_DNA"/>
</dbReference>
<name>A0A0D6N7R0_9PROT</name>
<dbReference type="PANTHER" id="PTHR36180">
    <property type="entry name" value="DNA-BINDING PROTEIN-RELATED-RELATED"/>
    <property type="match status" value="1"/>
</dbReference>
<dbReference type="Proteomes" id="UP000032671">
    <property type="component" value="Unassembled WGS sequence"/>
</dbReference>
<feature type="domain" description="Bro-N" evidence="1">
    <location>
        <begin position="1"/>
        <end position="108"/>
    </location>
</feature>
<dbReference type="PANTHER" id="PTHR36180:SF2">
    <property type="entry name" value="BRO FAMILY PROTEIN"/>
    <property type="match status" value="1"/>
</dbReference>
<reference evidence="2 4" key="1">
    <citation type="submission" date="2012-11" db="EMBL/GenBank/DDBJ databases">
        <title>Whole genome sequence of Acetobacter cibinongensis 4H-1.</title>
        <authorList>
            <person name="Azuma Y."/>
            <person name="Higashiura N."/>
            <person name="Hirakawa H."/>
            <person name="Matsushita K."/>
        </authorList>
    </citation>
    <scope>NUCLEOTIDE SEQUENCE [LARGE SCALE GENOMIC DNA]</scope>
    <source>
        <strain evidence="2 4">4H-1</strain>
    </source>
</reference>
<evidence type="ECO:0000313" key="3">
    <source>
        <dbReference type="EMBL" id="GEL59907.1"/>
    </source>
</evidence>
<dbReference type="PROSITE" id="PS51750">
    <property type="entry name" value="BRO_N"/>
    <property type="match status" value="1"/>
</dbReference>
<dbReference type="AlphaFoldDB" id="A0A0D6N7R0"/>
<dbReference type="RefSeq" id="WP_048839638.1">
    <property type="nucleotide sequence ID" value="NZ_BAMV01000044.1"/>
</dbReference>
<dbReference type="STRING" id="1231339.Abci_046_031"/>